<name>A0A9P6ZVK8_9AGAM</name>
<evidence type="ECO:0000313" key="3">
    <source>
        <dbReference type="Proteomes" id="UP000714275"/>
    </source>
</evidence>
<feature type="chain" id="PRO_5040184154" evidence="1">
    <location>
        <begin position="24"/>
        <end position="158"/>
    </location>
</feature>
<feature type="signal peptide" evidence="1">
    <location>
        <begin position="1"/>
        <end position="23"/>
    </location>
</feature>
<sequence>MRSVTVSPLTMFLLLCPLQGDNSRTVLSEYYEVHLSDIWSVPENVCKVLAEDVPGIFKSAGVLPEPRKHDMGEAVLLRWRGCIETCLWFLDEDARQANAIELPPMDTSDVMDFDEAEVVMAVDLGGSTVLSKFQQCPNIQERALCLQEMKIKTRFQEH</sequence>
<protein>
    <submittedName>
        <fullName evidence="2">Uncharacterized protein</fullName>
    </submittedName>
</protein>
<proteinExistence type="predicted"/>
<evidence type="ECO:0000313" key="2">
    <source>
        <dbReference type="EMBL" id="KAG1777594.1"/>
    </source>
</evidence>
<keyword evidence="3" id="KW-1185">Reference proteome</keyword>
<reference evidence="2" key="1">
    <citation type="journal article" date="2020" name="New Phytol.">
        <title>Comparative genomics reveals dynamic genome evolution in host specialist ectomycorrhizal fungi.</title>
        <authorList>
            <person name="Lofgren L.A."/>
            <person name="Nguyen N.H."/>
            <person name="Vilgalys R."/>
            <person name="Ruytinx J."/>
            <person name="Liao H.L."/>
            <person name="Branco S."/>
            <person name="Kuo A."/>
            <person name="LaButti K."/>
            <person name="Lipzen A."/>
            <person name="Andreopoulos W."/>
            <person name="Pangilinan J."/>
            <person name="Riley R."/>
            <person name="Hundley H."/>
            <person name="Na H."/>
            <person name="Barry K."/>
            <person name="Grigoriev I.V."/>
            <person name="Stajich J.E."/>
            <person name="Kennedy P.G."/>
        </authorList>
    </citation>
    <scope>NUCLEOTIDE SEQUENCE</scope>
    <source>
        <strain evidence="2">DOB743</strain>
    </source>
</reference>
<gene>
    <name evidence="2" type="ORF">EV702DRAFT_1225176</name>
</gene>
<dbReference type="AlphaFoldDB" id="A0A9P6ZVK8"/>
<comment type="caution">
    <text evidence="2">The sequence shown here is derived from an EMBL/GenBank/DDBJ whole genome shotgun (WGS) entry which is preliminary data.</text>
</comment>
<dbReference type="OrthoDB" id="660555at2759"/>
<keyword evidence="1" id="KW-0732">Signal</keyword>
<accession>A0A9P6ZVK8</accession>
<dbReference type="Proteomes" id="UP000714275">
    <property type="component" value="Unassembled WGS sequence"/>
</dbReference>
<organism evidence="2 3">
    <name type="scientific">Suillus placidus</name>
    <dbReference type="NCBI Taxonomy" id="48579"/>
    <lineage>
        <taxon>Eukaryota</taxon>
        <taxon>Fungi</taxon>
        <taxon>Dikarya</taxon>
        <taxon>Basidiomycota</taxon>
        <taxon>Agaricomycotina</taxon>
        <taxon>Agaricomycetes</taxon>
        <taxon>Agaricomycetidae</taxon>
        <taxon>Boletales</taxon>
        <taxon>Suillineae</taxon>
        <taxon>Suillaceae</taxon>
        <taxon>Suillus</taxon>
    </lineage>
</organism>
<evidence type="ECO:0000256" key="1">
    <source>
        <dbReference type="SAM" id="SignalP"/>
    </source>
</evidence>
<dbReference type="EMBL" id="JABBWD010000020">
    <property type="protein sequence ID" value="KAG1777594.1"/>
    <property type="molecule type" value="Genomic_DNA"/>
</dbReference>